<comment type="similarity">
    <text evidence="1">Belongs to the LysR transcriptional regulatory family.</text>
</comment>
<dbReference type="NCBIfam" id="NF008284">
    <property type="entry name" value="PRK11062.1"/>
    <property type="match status" value="1"/>
</dbReference>
<evidence type="ECO:0000256" key="4">
    <source>
        <dbReference type="ARBA" id="ARBA00023159"/>
    </source>
</evidence>
<keyword evidence="3" id="KW-0238">DNA-binding</keyword>
<dbReference type="Pfam" id="PF00126">
    <property type="entry name" value="HTH_1"/>
    <property type="match status" value="1"/>
</dbReference>
<dbReference type="GO" id="GO:0003700">
    <property type="term" value="F:DNA-binding transcription factor activity"/>
    <property type="evidence" value="ECO:0007669"/>
    <property type="project" value="InterPro"/>
</dbReference>
<keyword evidence="4" id="KW-0010">Activator</keyword>
<dbReference type="InterPro" id="IPR036390">
    <property type="entry name" value="WH_DNA-bd_sf"/>
</dbReference>
<dbReference type="Gene3D" id="3.40.190.290">
    <property type="match status" value="1"/>
</dbReference>
<dbReference type="EMBL" id="CACVAY010000149">
    <property type="protein sequence ID" value="CAA6828606.1"/>
    <property type="molecule type" value="Genomic_DNA"/>
</dbReference>
<keyword evidence="5" id="KW-0804">Transcription</keyword>
<dbReference type="SUPFAM" id="SSF53850">
    <property type="entry name" value="Periplasmic binding protein-like II"/>
    <property type="match status" value="1"/>
</dbReference>
<dbReference type="PANTHER" id="PTHR30293:SF2">
    <property type="entry name" value="TRANSCRIPTIONAL ACTIVATOR PROTEIN NHAR"/>
    <property type="match status" value="1"/>
</dbReference>
<reference evidence="7" key="1">
    <citation type="submission" date="2020-01" db="EMBL/GenBank/DDBJ databases">
        <authorList>
            <person name="Meier V. D."/>
            <person name="Meier V D."/>
        </authorList>
    </citation>
    <scope>NUCLEOTIDE SEQUENCE</scope>
    <source>
        <strain evidence="7">HLG_WM_MAG_07</strain>
    </source>
</reference>
<dbReference type="Pfam" id="PF03466">
    <property type="entry name" value="LysR_substrate"/>
    <property type="match status" value="1"/>
</dbReference>
<dbReference type="CDD" id="cd08429">
    <property type="entry name" value="PBP2_NhaR"/>
    <property type="match status" value="1"/>
</dbReference>
<evidence type="ECO:0000256" key="1">
    <source>
        <dbReference type="ARBA" id="ARBA00009437"/>
    </source>
</evidence>
<dbReference type="PANTHER" id="PTHR30293">
    <property type="entry name" value="TRANSCRIPTIONAL REGULATORY PROTEIN NAC-RELATED"/>
    <property type="match status" value="1"/>
</dbReference>
<dbReference type="PROSITE" id="PS50931">
    <property type="entry name" value="HTH_LYSR"/>
    <property type="match status" value="1"/>
</dbReference>
<evidence type="ECO:0000259" key="6">
    <source>
        <dbReference type="PROSITE" id="PS50931"/>
    </source>
</evidence>
<dbReference type="SUPFAM" id="SSF46785">
    <property type="entry name" value="Winged helix' DNA-binding domain"/>
    <property type="match status" value="1"/>
</dbReference>
<gene>
    <name evidence="7" type="ORF">HELGO_WM9373</name>
</gene>
<keyword evidence="2" id="KW-0805">Transcription regulation</keyword>
<dbReference type="InterPro" id="IPR005119">
    <property type="entry name" value="LysR_subst-bd"/>
</dbReference>
<name>A0A6S6U6C6_9GAMM</name>
<protein>
    <submittedName>
        <fullName evidence="7">Transcriptional regulator, LysR family</fullName>
    </submittedName>
</protein>
<evidence type="ECO:0000256" key="5">
    <source>
        <dbReference type="ARBA" id="ARBA00023163"/>
    </source>
</evidence>
<proteinExistence type="inferred from homology"/>
<organism evidence="7">
    <name type="scientific">uncultured Thiotrichaceae bacterium</name>
    <dbReference type="NCBI Taxonomy" id="298394"/>
    <lineage>
        <taxon>Bacteria</taxon>
        <taxon>Pseudomonadati</taxon>
        <taxon>Pseudomonadota</taxon>
        <taxon>Gammaproteobacteria</taxon>
        <taxon>Thiotrichales</taxon>
        <taxon>Thiotrichaceae</taxon>
        <taxon>environmental samples</taxon>
    </lineage>
</organism>
<dbReference type="Gene3D" id="1.10.10.10">
    <property type="entry name" value="Winged helix-like DNA-binding domain superfamily/Winged helix DNA-binding domain"/>
    <property type="match status" value="1"/>
</dbReference>
<evidence type="ECO:0000256" key="2">
    <source>
        <dbReference type="ARBA" id="ARBA00023015"/>
    </source>
</evidence>
<dbReference type="InterPro" id="IPR000847">
    <property type="entry name" value="LysR_HTH_N"/>
</dbReference>
<accession>A0A6S6U6C6</accession>
<dbReference type="AlphaFoldDB" id="A0A6S6U6C6"/>
<sequence>MINYKHLRYFWMVAKEGSIAKASKLLFLTPQTISGQLSLLEDQLGTRLFKRVGRNLQLTEEGKVVQSYANDIFSLGNELQEVLKNQTGNIRQPLIAGIANSIPKSIAYHLLEPSLSLDEPVQLICREDNLTMLLTELAAHKLDIVISDRPLPDTISVKCFNHRLGQCGMSFFGTRQLVEKKQGDFPQCLDTMPILLPGSASSIKNKLLQWFERHNIAPEIVAEFDDGALMKAFGKKGVGVFAAPSATAQEVKEDYNVEILGETNEVTESFYAISIERKIKHPGVVAILNEAREHLFMKDVLLE</sequence>
<evidence type="ECO:0000313" key="7">
    <source>
        <dbReference type="EMBL" id="CAA6828606.1"/>
    </source>
</evidence>
<dbReference type="GO" id="GO:0003677">
    <property type="term" value="F:DNA binding"/>
    <property type="evidence" value="ECO:0007669"/>
    <property type="project" value="UniProtKB-KW"/>
</dbReference>
<evidence type="ECO:0000256" key="3">
    <source>
        <dbReference type="ARBA" id="ARBA00023125"/>
    </source>
</evidence>
<dbReference type="InterPro" id="IPR036388">
    <property type="entry name" value="WH-like_DNA-bd_sf"/>
</dbReference>
<dbReference type="GO" id="GO:2000142">
    <property type="term" value="P:regulation of DNA-templated transcription initiation"/>
    <property type="evidence" value="ECO:0007669"/>
    <property type="project" value="TreeGrafter"/>
</dbReference>
<feature type="domain" description="HTH lysR-type" evidence="6">
    <location>
        <begin position="2"/>
        <end position="59"/>
    </location>
</feature>